<sequence length="542" mass="60725">MEPEVPDHGGRLPTALVVPGGEGMAVSTLGWQAVYRTLAQEPQLAVERVFPDKRGRGDSGGPPASKESQRPLSSFPVIALSVTYEEDYLLLVRTLGAAGIPLLAKDRDDFPLIMVGGPPAFLNPAPIARFTDLFWVGETDDSFPSLFLDLKRHIFEGGSKNDFLEAVKNRPGIYVPGRSNTPVRRVVSNLGKTLHDPAFSCFISGTATFRDTLLLEVNRGCPYGCRFCAAGYIYRPPRHAQMAHMQDLVEQTQPMKVGLVGTALTDWPDLLPFLKWLHARKTKFSLSSMRADGITEELLVFLRQCGIRTITLALEGASNRLRDMASKKLDPEDFLNAVGLCARYGVNHLKIYLIAGWPGETDEDYEELAGFLQRVTDIRAQEPGGRKKHFMRITVGVSSLVPKPFTPFQWAPMPPEKELANRLKSLTRLVKPMRGVSLHHDSPFQARLQGMLARGDERIADFLILAAEHGGWKKALKRWEGSMDEYLREREKDEPFPWEVIDVGVRRDYLYKEWERAKKAQSAPGCSNRDCKDCRRCGVESF</sequence>
<protein>
    <submittedName>
        <fullName evidence="3">Radical SAM protein</fullName>
    </submittedName>
</protein>
<dbReference type="PROSITE" id="PS51918">
    <property type="entry name" value="RADICAL_SAM"/>
    <property type="match status" value="1"/>
</dbReference>
<dbReference type="AlphaFoldDB" id="A0A6N6N4G4"/>
<dbReference type="InterPro" id="IPR045784">
    <property type="entry name" value="Radical_SAM_N2"/>
</dbReference>
<dbReference type="Proteomes" id="UP000438699">
    <property type="component" value="Unassembled WGS sequence"/>
</dbReference>
<feature type="domain" description="Radical SAM core" evidence="2">
    <location>
        <begin position="207"/>
        <end position="439"/>
    </location>
</feature>
<dbReference type="InterPro" id="IPR058240">
    <property type="entry name" value="rSAM_sf"/>
</dbReference>
<dbReference type="EMBL" id="WAIE01000002">
    <property type="protein sequence ID" value="KAB1442437.1"/>
    <property type="molecule type" value="Genomic_DNA"/>
</dbReference>
<gene>
    <name evidence="3" type="ORF">F8A88_06600</name>
</gene>
<keyword evidence="4" id="KW-1185">Reference proteome</keyword>
<evidence type="ECO:0000259" key="2">
    <source>
        <dbReference type="PROSITE" id="PS51918"/>
    </source>
</evidence>
<dbReference type="SFLD" id="SFLDS00029">
    <property type="entry name" value="Radical_SAM"/>
    <property type="match status" value="1"/>
</dbReference>
<dbReference type="InterPro" id="IPR006638">
    <property type="entry name" value="Elp3/MiaA/NifB-like_rSAM"/>
</dbReference>
<dbReference type="PANTHER" id="PTHR42731">
    <property type="entry name" value="SLL1084 PROTEIN"/>
    <property type="match status" value="1"/>
</dbReference>
<dbReference type="Pfam" id="PF19864">
    <property type="entry name" value="Radical_SAM_N2"/>
    <property type="match status" value="1"/>
</dbReference>
<dbReference type="OrthoDB" id="9806827at2"/>
<dbReference type="PANTHER" id="PTHR42731:SF5">
    <property type="entry name" value="RADICAL SAM DOMAIN PROTEIN"/>
    <property type="match status" value="1"/>
</dbReference>
<dbReference type="SMART" id="SM00729">
    <property type="entry name" value="Elp3"/>
    <property type="match status" value="1"/>
</dbReference>
<reference evidence="3 4" key="1">
    <citation type="journal article" date="2017" name="Int. J. Syst. Evol. Microbiol.">
        <title>Desulfovibrio senegalensis sp. nov., a mesophilic sulfate reducer isolated from marine sediment.</title>
        <authorList>
            <person name="Thioye A."/>
            <person name="Gam Z.B.A."/>
            <person name="Mbengue M."/>
            <person name="Cayol J.L."/>
            <person name="Joseph-Bartoli M."/>
            <person name="Toure-Kane C."/>
            <person name="Labat M."/>
        </authorList>
    </citation>
    <scope>NUCLEOTIDE SEQUENCE [LARGE SCALE GENOMIC DNA]</scope>
    <source>
        <strain evidence="3 4">DSM 101509</strain>
    </source>
</reference>
<evidence type="ECO:0000256" key="1">
    <source>
        <dbReference type="SAM" id="MobiDB-lite"/>
    </source>
</evidence>
<evidence type="ECO:0000313" key="3">
    <source>
        <dbReference type="EMBL" id="KAB1442437.1"/>
    </source>
</evidence>
<dbReference type="RefSeq" id="WP_151150658.1">
    <property type="nucleotide sequence ID" value="NZ_WAIE01000002.1"/>
</dbReference>
<dbReference type="Gene3D" id="3.80.30.20">
    <property type="entry name" value="tm_1862 like domain"/>
    <property type="match status" value="1"/>
</dbReference>
<evidence type="ECO:0000313" key="4">
    <source>
        <dbReference type="Proteomes" id="UP000438699"/>
    </source>
</evidence>
<comment type="caution">
    <text evidence="3">The sequence shown here is derived from an EMBL/GenBank/DDBJ whole genome shotgun (WGS) entry which is preliminary data.</text>
</comment>
<accession>A0A6N6N4G4</accession>
<feature type="region of interest" description="Disordered" evidence="1">
    <location>
        <begin position="47"/>
        <end position="70"/>
    </location>
</feature>
<organism evidence="3 4">
    <name type="scientific">Pseudodesulfovibrio senegalensis</name>
    <dbReference type="NCBI Taxonomy" id="1721087"/>
    <lineage>
        <taxon>Bacteria</taxon>
        <taxon>Pseudomonadati</taxon>
        <taxon>Thermodesulfobacteriota</taxon>
        <taxon>Desulfovibrionia</taxon>
        <taxon>Desulfovibrionales</taxon>
        <taxon>Desulfovibrionaceae</taxon>
    </lineage>
</organism>
<dbReference type="InterPro" id="IPR007197">
    <property type="entry name" value="rSAM"/>
</dbReference>
<dbReference type="GO" id="GO:0051536">
    <property type="term" value="F:iron-sulfur cluster binding"/>
    <property type="evidence" value="ECO:0007669"/>
    <property type="project" value="InterPro"/>
</dbReference>
<proteinExistence type="predicted"/>
<dbReference type="Pfam" id="PF04055">
    <property type="entry name" value="Radical_SAM"/>
    <property type="match status" value="1"/>
</dbReference>
<dbReference type="CDD" id="cd01335">
    <property type="entry name" value="Radical_SAM"/>
    <property type="match status" value="1"/>
</dbReference>
<dbReference type="InterPro" id="IPR023404">
    <property type="entry name" value="rSAM_horseshoe"/>
</dbReference>
<dbReference type="SUPFAM" id="SSF102114">
    <property type="entry name" value="Radical SAM enzymes"/>
    <property type="match status" value="1"/>
</dbReference>
<dbReference type="GO" id="GO:0003824">
    <property type="term" value="F:catalytic activity"/>
    <property type="evidence" value="ECO:0007669"/>
    <property type="project" value="InterPro"/>
</dbReference>
<dbReference type="SFLD" id="SFLDG01082">
    <property type="entry name" value="B12-binding_domain_containing"/>
    <property type="match status" value="1"/>
</dbReference>
<name>A0A6N6N4G4_9BACT</name>